<keyword evidence="2" id="KW-1185">Reference proteome</keyword>
<proteinExistence type="predicted"/>
<dbReference type="AlphaFoldDB" id="W4L6J4"/>
<comment type="caution">
    <text evidence="1">The sequence shown here is derived from an EMBL/GenBank/DDBJ whole genome shotgun (WGS) entry which is preliminary data.</text>
</comment>
<reference evidence="1 2" key="1">
    <citation type="journal article" date="2014" name="Nature">
        <title>An environmental bacterial taxon with a large and distinct metabolic repertoire.</title>
        <authorList>
            <person name="Wilson M.C."/>
            <person name="Mori T."/>
            <person name="Ruckert C."/>
            <person name="Uria A.R."/>
            <person name="Helf M.J."/>
            <person name="Takada K."/>
            <person name="Gernert C."/>
            <person name="Steffens U.A."/>
            <person name="Heycke N."/>
            <person name="Schmitt S."/>
            <person name="Rinke C."/>
            <person name="Helfrich E.J."/>
            <person name="Brachmann A.O."/>
            <person name="Gurgui C."/>
            <person name="Wakimoto T."/>
            <person name="Kracht M."/>
            <person name="Crusemann M."/>
            <person name="Hentschel U."/>
            <person name="Abe I."/>
            <person name="Matsunaga S."/>
            <person name="Kalinowski J."/>
            <person name="Takeyama H."/>
            <person name="Piel J."/>
        </authorList>
    </citation>
    <scope>NUCLEOTIDE SEQUENCE [LARGE SCALE GENOMIC DNA]</scope>
    <source>
        <strain evidence="2">TSY1</strain>
    </source>
</reference>
<dbReference type="InterPro" id="IPR019270">
    <property type="entry name" value="DUF2283"/>
</dbReference>
<dbReference type="Proteomes" id="UP000019141">
    <property type="component" value="Unassembled WGS sequence"/>
</dbReference>
<dbReference type="EMBL" id="AZHW01001336">
    <property type="protein sequence ID" value="ETW92961.1"/>
    <property type="molecule type" value="Genomic_DNA"/>
</dbReference>
<sequence length="118" mass="13005">MAKPIFNYDDESDTLYISFSPGESATGIALSAHILLRLHKQERRVVGLTLLDYSILAQSTEAGPRSFPLTGLSQLSTDRRTMILDLLRQPPLSDLLFLSAYTPAQGDAIPIAALYREP</sequence>
<evidence type="ECO:0008006" key="3">
    <source>
        <dbReference type="Google" id="ProtNLM"/>
    </source>
</evidence>
<evidence type="ECO:0000313" key="1">
    <source>
        <dbReference type="EMBL" id="ETW92961.1"/>
    </source>
</evidence>
<name>W4L6J4_ENTF1</name>
<protein>
    <recommendedName>
        <fullName evidence="3">DUF2283 domain-containing protein</fullName>
    </recommendedName>
</protein>
<organism evidence="1 2">
    <name type="scientific">Entotheonella factor</name>
    <dbReference type="NCBI Taxonomy" id="1429438"/>
    <lineage>
        <taxon>Bacteria</taxon>
        <taxon>Pseudomonadati</taxon>
        <taxon>Nitrospinota/Tectimicrobiota group</taxon>
        <taxon>Candidatus Tectimicrobiota</taxon>
        <taxon>Candidatus Entotheonellia</taxon>
        <taxon>Candidatus Entotheonellales</taxon>
        <taxon>Candidatus Entotheonellaceae</taxon>
        <taxon>Candidatus Entotheonella</taxon>
    </lineage>
</organism>
<evidence type="ECO:0000313" key="2">
    <source>
        <dbReference type="Proteomes" id="UP000019141"/>
    </source>
</evidence>
<dbReference type="Pfam" id="PF10049">
    <property type="entry name" value="DUF2283"/>
    <property type="match status" value="1"/>
</dbReference>
<dbReference type="HOGENOM" id="CLU_2068821_0_0_7"/>
<accession>W4L6J4</accession>
<gene>
    <name evidence="1" type="ORF">ETSY1_41315</name>
</gene>